<sequence length="158" mass="17817">MIIREMKKEDNAKVKEIIQNSLKSLGLDIPGTAYFDPQLNDLHQYYSSLEHANYWVAEINGEVVGGMGIAPFNGHDEVCELQKLYLSPKAQGLGLSKKLMDVGLSFAAEHYKECYLETMHELKTACILYEKYGFILLPEPLPGSEHSTMDAWYIKSLG</sequence>
<dbReference type="Pfam" id="PF00583">
    <property type="entry name" value="Acetyltransf_1"/>
    <property type="match status" value="1"/>
</dbReference>
<keyword evidence="1" id="KW-0808">Transferase</keyword>
<dbReference type="Gene3D" id="3.40.630.30">
    <property type="match status" value="1"/>
</dbReference>
<protein>
    <submittedName>
        <fullName evidence="3">GNAT family N-acetyltransferase</fullName>
    </submittedName>
</protein>
<dbReference type="PROSITE" id="PS51186">
    <property type="entry name" value="GNAT"/>
    <property type="match status" value="1"/>
</dbReference>
<evidence type="ECO:0000256" key="1">
    <source>
        <dbReference type="ARBA" id="ARBA00022679"/>
    </source>
</evidence>
<dbReference type="InterPro" id="IPR016181">
    <property type="entry name" value="Acyl_CoA_acyltransferase"/>
</dbReference>
<evidence type="ECO:0000313" key="3">
    <source>
        <dbReference type="EMBL" id="MBD3109296.1"/>
    </source>
</evidence>
<dbReference type="CDD" id="cd04301">
    <property type="entry name" value="NAT_SF"/>
    <property type="match status" value="1"/>
</dbReference>
<keyword evidence="4" id="KW-1185">Reference proteome</keyword>
<gene>
    <name evidence="3" type="ORF">IEO70_13170</name>
</gene>
<dbReference type="PANTHER" id="PTHR13947">
    <property type="entry name" value="GNAT FAMILY N-ACETYLTRANSFERASE"/>
    <property type="match status" value="1"/>
</dbReference>
<proteinExistence type="predicted"/>
<dbReference type="InterPro" id="IPR000182">
    <property type="entry name" value="GNAT_dom"/>
</dbReference>
<evidence type="ECO:0000313" key="4">
    <source>
        <dbReference type="Proteomes" id="UP000602076"/>
    </source>
</evidence>
<evidence type="ECO:0000259" key="2">
    <source>
        <dbReference type="PROSITE" id="PS51186"/>
    </source>
</evidence>
<dbReference type="RefSeq" id="WP_190998834.1">
    <property type="nucleotide sequence ID" value="NZ_JACXSI010000032.1"/>
</dbReference>
<accession>A0A927HC82</accession>
<dbReference type="GO" id="GO:0008080">
    <property type="term" value="F:N-acetyltransferase activity"/>
    <property type="evidence" value="ECO:0007669"/>
    <property type="project" value="InterPro"/>
</dbReference>
<dbReference type="SUPFAM" id="SSF55729">
    <property type="entry name" value="Acyl-CoA N-acyltransferases (Nat)"/>
    <property type="match status" value="1"/>
</dbReference>
<name>A0A927HC82_9BACI</name>
<dbReference type="InterPro" id="IPR050769">
    <property type="entry name" value="NAT_camello-type"/>
</dbReference>
<dbReference type="AlphaFoldDB" id="A0A927HC82"/>
<reference evidence="3" key="1">
    <citation type="submission" date="2020-09" db="EMBL/GenBank/DDBJ databases">
        <title>Bacillus faecalis sp. nov., a moderately halophilic bacterium isolated from cow faeces.</title>
        <authorList>
            <person name="Jiang L."/>
            <person name="Lee J."/>
        </authorList>
    </citation>
    <scope>NUCLEOTIDE SEQUENCE</scope>
    <source>
        <strain evidence="3">AGMB 02131</strain>
    </source>
</reference>
<dbReference type="EMBL" id="JACXSI010000032">
    <property type="protein sequence ID" value="MBD3109296.1"/>
    <property type="molecule type" value="Genomic_DNA"/>
</dbReference>
<organism evidence="3 4">
    <name type="scientific">Peribacillus faecalis</name>
    <dbReference type="NCBI Taxonomy" id="2772559"/>
    <lineage>
        <taxon>Bacteria</taxon>
        <taxon>Bacillati</taxon>
        <taxon>Bacillota</taxon>
        <taxon>Bacilli</taxon>
        <taxon>Bacillales</taxon>
        <taxon>Bacillaceae</taxon>
        <taxon>Peribacillus</taxon>
    </lineage>
</organism>
<comment type="caution">
    <text evidence="3">The sequence shown here is derived from an EMBL/GenBank/DDBJ whole genome shotgun (WGS) entry which is preliminary data.</text>
</comment>
<dbReference type="Proteomes" id="UP000602076">
    <property type="component" value="Unassembled WGS sequence"/>
</dbReference>
<feature type="domain" description="N-acetyltransferase" evidence="2">
    <location>
        <begin position="1"/>
        <end position="158"/>
    </location>
</feature>
<dbReference type="PANTHER" id="PTHR13947:SF37">
    <property type="entry name" value="LD18367P"/>
    <property type="match status" value="1"/>
</dbReference>